<evidence type="ECO:0000313" key="3">
    <source>
        <dbReference type="EMBL" id="GAV19106.1"/>
    </source>
</evidence>
<protein>
    <recommendedName>
        <fullName evidence="5">SAM-dependent methyltransferase</fullName>
    </recommendedName>
</protein>
<accession>A0A1L8CJN5</accession>
<dbReference type="STRING" id="1921010.MMIC_P0035"/>
<dbReference type="PANTHER" id="PTHR12049:SF7">
    <property type="entry name" value="PROTEIN ARGININE METHYLTRANSFERASE NDUFAF7, MITOCHONDRIAL"/>
    <property type="match status" value="1"/>
</dbReference>
<dbReference type="Pfam" id="PF02636">
    <property type="entry name" value="Methyltransf_28"/>
    <property type="match status" value="1"/>
</dbReference>
<evidence type="ECO:0008006" key="5">
    <source>
        <dbReference type="Google" id="ProtNLM"/>
    </source>
</evidence>
<dbReference type="SUPFAM" id="SSF53335">
    <property type="entry name" value="S-adenosyl-L-methionine-dependent methyltransferases"/>
    <property type="match status" value="1"/>
</dbReference>
<keyword evidence="2" id="KW-0808">Transferase</keyword>
<dbReference type="Gene3D" id="3.40.50.12710">
    <property type="match status" value="1"/>
</dbReference>
<dbReference type="InterPro" id="IPR003788">
    <property type="entry name" value="NDUFAF7"/>
</dbReference>
<dbReference type="InterPro" id="IPR029063">
    <property type="entry name" value="SAM-dependent_MTases_sf"/>
</dbReference>
<evidence type="ECO:0000256" key="2">
    <source>
        <dbReference type="ARBA" id="ARBA00022679"/>
    </source>
</evidence>
<evidence type="ECO:0000313" key="4">
    <source>
        <dbReference type="Proteomes" id="UP000231632"/>
    </source>
</evidence>
<dbReference type="Proteomes" id="UP000231632">
    <property type="component" value="Unassembled WGS sequence"/>
</dbReference>
<dbReference type="GO" id="GO:0032259">
    <property type="term" value="P:methylation"/>
    <property type="evidence" value="ECO:0007669"/>
    <property type="project" value="UniProtKB-KW"/>
</dbReference>
<dbReference type="AlphaFoldDB" id="A0A1L8CJN5"/>
<gene>
    <name evidence="3" type="ORF">MMIC_P0035</name>
</gene>
<dbReference type="GO" id="GO:0035243">
    <property type="term" value="F:protein-arginine omega-N symmetric methyltransferase activity"/>
    <property type="evidence" value="ECO:0007669"/>
    <property type="project" value="TreeGrafter"/>
</dbReference>
<sequence>MTELNLLEQKLRNHIIEAGGFLPFDRFMQAALYEPELGYYESKTIFGEKGDFITAPELGPWLSLGFADLIYWGWQQLGQPEQWTLLEQGTGSGKLLASVLDIIAQFSMSPPGRVISVERSKHLQMRQRELFAEKGLSVDVVSQLEDLQPCRNMVVYSNELPDAFPVRCFHRKEKQFFERGVGLDENGFCWKDGEPLREETLQIADELTAAWPETYSSEWNPALASWQKKLSDIVESGFVFTVDYGYSQQEYYRQARVEGTLLAHIGQQAVEDVLSEPGSRDITAHVDFTALVKAGESVGLKPHCWMSQGAWLAQSPSVQSFVQSLAAQQDEVSMHLMAHAKRVLMPFGMGEVFKMLVQSKGMEADRPDYLNQFDHLDHLSR</sequence>
<dbReference type="InterPro" id="IPR038375">
    <property type="entry name" value="NDUFAF7_sf"/>
</dbReference>
<proteinExistence type="predicted"/>
<dbReference type="OrthoDB" id="9794208at2"/>
<dbReference type="RefSeq" id="WP_072658310.1">
    <property type="nucleotide sequence ID" value="NZ_BDFD01000001.1"/>
</dbReference>
<organism evidence="3 4">
    <name type="scientific">Mariprofundus micogutta</name>
    <dbReference type="NCBI Taxonomy" id="1921010"/>
    <lineage>
        <taxon>Bacteria</taxon>
        <taxon>Pseudomonadati</taxon>
        <taxon>Pseudomonadota</taxon>
        <taxon>Candidatius Mariprofundia</taxon>
        <taxon>Mariprofundales</taxon>
        <taxon>Mariprofundaceae</taxon>
        <taxon>Mariprofundus</taxon>
    </lineage>
</organism>
<reference evidence="3 4" key="1">
    <citation type="journal article" date="2017" name="Arch. Microbiol.">
        <title>Mariprofundus micogutta sp. nov., a novel iron-oxidizing zetaproteobacterium isolated from a deep-sea hydrothermal field at the Bayonnaise knoll of the Izu-Ogasawara arc, and a description of Mariprofundales ord. nov. and Zetaproteobacteria classis nov.</title>
        <authorList>
            <person name="Makita H."/>
            <person name="Tanaka E."/>
            <person name="Mitsunobu S."/>
            <person name="Miyazaki M."/>
            <person name="Nunoura T."/>
            <person name="Uematsu K."/>
            <person name="Takaki Y."/>
            <person name="Nishi S."/>
            <person name="Shimamura S."/>
            <person name="Takai K."/>
        </authorList>
    </citation>
    <scope>NUCLEOTIDE SEQUENCE [LARGE SCALE GENOMIC DNA]</scope>
    <source>
        <strain evidence="3 4">ET2</strain>
    </source>
</reference>
<evidence type="ECO:0000256" key="1">
    <source>
        <dbReference type="ARBA" id="ARBA00022603"/>
    </source>
</evidence>
<dbReference type="PANTHER" id="PTHR12049">
    <property type="entry name" value="PROTEIN ARGININE METHYLTRANSFERASE NDUFAF7, MITOCHONDRIAL"/>
    <property type="match status" value="1"/>
</dbReference>
<keyword evidence="1" id="KW-0489">Methyltransferase</keyword>
<dbReference type="EMBL" id="BDFD01000001">
    <property type="protein sequence ID" value="GAV19106.1"/>
    <property type="molecule type" value="Genomic_DNA"/>
</dbReference>
<name>A0A1L8CJN5_9PROT</name>
<comment type="caution">
    <text evidence="3">The sequence shown here is derived from an EMBL/GenBank/DDBJ whole genome shotgun (WGS) entry which is preliminary data.</text>
</comment>
<keyword evidence="4" id="KW-1185">Reference proteome</keyword>